<gene>
    <name evidence="1" type="ORF">LCGC14_3066010</name>
</gene>
<name>A0A0F8X5R9_9ZZZZ</name>
<dbReference type="AlphaFoldDB" id="A0A0F8X5R9"/>
<dbReference type="EMBL" id="LAZR01065071">
    <property type="protein sequence ID" value="KKK56290.1"/>
    <property type="molecule type" value="Genomic_DNA"/>
</dbReference>
<protein>
    <submittedName>
        <fullName evidence="1">Uncharacterized protein</fullName>
    </submittedName>
</protein>
<sequence length="84" mass="9140">MGMYENLKRLQVALPDSVELYPIEHGEVATFCIEAARDEAKVWPACSVADYSAGMHFGVLVGLCYAAEFGIPDVAKNLFSVEAN</sequence>
<comment type="caution">
    <text evidence="1">The sequence shown here is derived from an EMBL/GenBank/DDBJ whole genome shotgun (WGS) entry which is preliminary data.</text>
</comment>
<proteinExistence type="predicted"/>
<organism evidence="1">
    <name type="scientific">marine sediment metagenome</name>
    <dbReference type="NCBI Taxonomy" id="412755"/>
    <lineage>
        <taxon>unclassified sequences</taxon>
        <taxon>metagenomes</taxon>
        <taxon>ecological metagenomes</taxon>
    </lineage>
</organism>
<accession>A0A0F8X5R9</accession>
<reference evidence="1" key="1">
    <citation type="journal article" date="2015" name="Nature">
        <title>Complex archaea that bridge the gap between prokaryotes and eukaryotes.</title>
        <authorList>
            <person name="Spang A."/>
            <person name="Saw J.H."/>
            <person name="Jorgensen S.L."/>
            <person name="Zaremba-Niedzwiedzka K."/>
            <person name="Martijn J."/>
            <person name="Lind A.E."/>
            <person name="van Eijk R."/>
            <person name="Schleper C."/>
            <person name="Guy L."/>
            <person name="Ettema T.J."/>
        </authorList>
    </citation>
    <scope>NUCLEOTIDE SEQUENCE</scope>
</reference>
<evidence type="ECO:0000313" key="1">
    <source>
        <dbReference type="EMBL" id="KKK56290.1"/>
    </source>
</evidence>